<feature type="transmembrane region" description="Helical" evidence="2">
    <location>
        <begin position="62"/>
        <end position="83"/>
    </location>
</feature>
<feature type="region of interest" description="Disordered" evidence="1">
    <location>
        <begin position="159"/>
        <end position="207"/>
    </location>
</feature>
<feature type="region of interest" description="Disordered" evidence="1">
    <location>
        <begin position="1"/>
        <end position="24"/>
    </location>
</feature>
<protein>
    <submittedName>
        <fullName evidence="3">Uncharacterized protein</fullName>
    </submittedName>
</protein>
<evidence type="ECO:0000313" key="4">
    <source>
        <dbReference type="Proteomes" id="UP001150538"/>
    </source>
</evidence>
<keyword evidence="4" id="KW-1185">Reference proteome</keyword>
<dbReference type="Proteomes" id="UP001150538">
    <property type="component" value="Unassembled WGS sequence"/>
</dbReference>
<accession>A0A9W7ZZG9</accession>
<dbReference type="EMBL" id="JANBPU010000103">
    <property type="protein sequence ID" value="KAJ1916428.1"/>
    <property type="molecule type" value="Genomic_DNA"/>
</dbReference>
<feature type="compositionally biased region" description="Pro residues" evidence="1">
    <location>
        <begin position="159"/>
        <end position="176"/>
    </location>
</feature>
<evidence type="ECO:0000313" key="3">
    <source>
        <dbReference type="EMBL" id="KAJ1916428.1"/>
    </source>
</evidence>
<dbReference type="AlphaFoldDB" id="A0A9W7ZZG9"/>
<keyword evidence="2" id="KW-0812">Transmembrane</keyword>
<comment type="caution">
    <text evidence="3">The sequence shown here is derived from an EMBL/GenBank/DDBJ whole genome shotgun (WGS) entry which is preliminary data.</text>
</comment>
<dbReference type="OrthoDB" id="5581418at2759"/>
<reference evidence="3" key="1">
    <citation type="submission" date="2022-07" db="EMBL/GenBank/DDBJ databases">
        <title>Phylogenomic reconstructions and comparative analyses of Kickxellomycotina fungi.</title>
        <authorList>
            <person name="Reynolds N.K."/>
            <person name="Stajich J.E."/>
            <person name="Barry K."/>
            <person name="Grigoriev I.V."/>
            <person name="Crous P."/>
            <person name="Smith M.E."/>
        </authorList>
    </citation>
    <scope>NUCLEOTIDE SEQUENCE</scope>
    <source>
        <strain evidence="3">NBRC 100468</strain>
    </source>
</reference>
<proteinExistence type="predicted"/>
<sequence length="207" mass="23651">MPTSPNYQDRGNPPPPPPPADGQNYYNAQGGGYDYQQNNTQMLDKAREDLINRYKRNRNISMGLQVAFIAIFLGLVIFFAIRIRQRREQDNFVWASDWYIFLMVALFVFDIIWLWFTWRYYQSKINFLKNNPNALVASGLPYGAAGVVYTSYPGAPLPPQPPPGYAHQYPPPPPSAAYPQNQANYDYYQPPPNPDSKMSNGGYPGQR</sequence>
<organism evidence="3 4">
    <name type="scientific">Mycoemilia scoparia</name>
    <dbReference type="NCBI Taxonomy" id="417184"/>
    <lineage>
        <taxon>Eukaryota</taxon>
        <taxon>Fungi</taxon>
        <taxon>Fungi incertae sedis</taxon>
        <taxon>Zoopagomycota</taxon>
        <taxon>Kickxellomycotina</taxon>
        <taxon>Kickxellomycetes</taxon>
        <taxon>Kickxellales</taxon>
        <taxon>Kickxellaceae</taxon>
        <taxon>Mycoemilia</taxon>
    </lineage>
</organism>
<evidence type="ECO:0000256" key="1">
    <source>
        <dbReference type="SAM" id="MobiDB-lite"/>
    </source>
</evidence>
<gene>
    <name evidence="3" type="ORF">H4219_003793</name>
</gene>
<keyword evidence="2" id="KW-1133">Transmembrane helix</keyword>
<keyword evidence="2" id="KW-0472">Membrane</keyword>
<feature type="transmembrane region" description="Helical" evidence="2">
    <location>
        <begin position="98"/>
        <end position="116"/>
    </location>
</feature>
<evidence type="ECO:0000256" key="2">
    <source>
        <dbReference type="SAM" id="Phobius"/>
    </source>
</evidence>
<name>A0A9W7ZZG9_9FUNG</name>
<feature type="compositionally biased region" description="Low complexity" evidence="1">
    <location>
        <begin position="177"/>
        <end position="188"/>
    </location>
</feature>